<dbReference type="KEGG" id="scor:J3U87_10045"/>
<sequence>MFGSVLFGGGLDPVPDGVLWERLLALADTNDDSSISVTEAEALTTFTCSGCPVEDLTGMEAFVNLETFDLYAGSVSDLTPIAGLSALRVIEVRGNRIEGLPTPNAWSQLEKLDVSGNRLTSLPGLSGWPALDRLEVDHNRLTQLPTLADTHLSVLRCGFNSLSELPALPAGLTSLDCTGNQLTALPDLSQLTALTQLHLSGNQLTELVGLEPVRAQLTHLYFDGNPLTQLPDLRTFPALTSLGYGSTVLETLPDIDDLDLAQLKVGGPVLTAWPDLPPGLSLLQLCCSDLTTVPALPHELGRLYLSHLPHLAAAPEMFELSFLTDLTITRVGIDRLPILPLELINLTVWDTTLDRLPDFEHLGQLRRISLRNNRLTEAHALAQLPMGNVTSINIQNNLIPNSDQNCETMAYILEQITPNLNYQNQGDSNFFWQYLPRWGTEQEVTVFQPMRTLDLGPPGPAPYTICD</sequence>
<organism evidence="3 4">
    <name type="scientific">Sulfidibacter corallicola</name>
    <dbReference type="NCBI Taxonomy" id="2818388"/>
    <lineage>
        <taxon>Bacteria</taxon>
        <taxon>Pseudomonadati</taxon>
        <taxon>Acidobacteriota</taxon>
        <taxon>Holophagae</taxon>
        <taxon>Acanthopleuribacterales</taxon>
        <taxon>Acanthopleuribacteraceae</taxon>
        <taxon>Sulfidibacter</taxon>
    </lineage>
</organism>
<reference evidence="3" key="1">
    <citation type="submission" date="2021-03" db="EMBL/GenBank/DDBJ databases">
        <title>Acanthopleuribacteraceae sp. M133.</title>
        <authorList>
            <person name="Wang G."/>
        </authorList>
    </citation>
    <scope>NUCLEOTIDE SEQUENCE</scope>
    <source>
        <strain evidence="3">M133</strain>
    </source>
</reference>
<dbReference type="SMART" id="SM00369">
    <property type="entry name" value="LRR_TYP"/>
    <property type="match status" value="6"/>
</dbReference>
<keyword evidence="4" id="KW-1185">Reference proteome</keyword>
<dbReference type="Gene3D" id="3.80.10.10">
    <property type="entry name" value="Ribonuclease Inhibitor"/>
    <property type="match status" value="2"/>
</dbReference>
<evidence type="ECO:0000313" key="4">
    <source>
        <dbReference type="Proteomes" id="UP000663929"/>
    </source>
</evidence>
<dbReference type="SMART" id="SM00364">
    <property type="entry name" value="LRR_BAC"/>
    <property type="match status" value="8"/>
</dbReference>
<dbReference type="InterPro" id="IPR032675">
    <property type="entry name" value="LRR_dom_sf"/>
</dbReference>
<dbReference type="PANTHER" id="PTHR46652:SF3">
    <property type="entry name" value="LEUCINE-RICH REPEAT-CONTAINING PROTEIN 9"/>
    <property type="match status" value="1"/>
</dbReference>
<dbReference type="InterPro" id="IPR001611">
    <property type="entry name" value="Leu-rich_rpt"/>
</dbReference>
<dbReference type="Proteomes" id="UP000663929">
    <property type="component" value="Chromosome"/>
</dbReference>
<dbReference type="RefSeq" id="WP_237382907.1">
    <property type="nucleotide sequence ID" value="NZ_CP071793.1"/>
</dbReference>
<dbReference type="SUPFAM" id="SSF52058">
    <property type="entry name" value="L domain-like"/>
    <property type="match status" value="1"/>
</dbReference>
<dbReference type="PANTHER" id="PTHR46652">
    <property type="entry name" value="LEUCINE-RICH REPEAT AND IQ DOMAIN-CONTAINING PROTEIN 1-RELATED"/>
    <property type="match status" value="1"/>
</dbReference>
<keyword evidence="1" id="KW-0433">Leucine-rich repeat</keyword>
<dbReference type="InterPro" id="IPR025875">
    <property type="entry name" value="Leu-rich_rpt_4"/>
</dbReference>
<dbReference type="Pfam" id="PF12799">
    <property type="entry name" value="LRR_4"/>
    <property type="match status" value="2"/>
</dbReference>
<evidence type="ECO:0000256" key="1">
    <source>
        <dbReference type="ARBA" id="ARBA00022614"/>
    </source>
</evidence>
<dbReference type="AlphaFoldDB" id="A0A8A4TS65"/>
<dbReference type="SMART" id="SM00365">
    <property type="entry name" value="LRR_SD22"/>
    <property type="match status" value="5"/>
</dbReference>
<proteinExistence type="predicted"/>
<dbReference type="InterPro" id="IPR050836">
    <property type="entry name" value="SDS22/Internalin_LRR"/>
</dbReference>
<dbReference type="EMBL" id="CP071793">
    <property type="protein sequence ID" value="QTD52806.1"/>
    <property type="molecule type" value="Genomic_DNA"/>
</dbReference>
<protein>
    <submittedName>
        <fullName evidence="3">Leucine-rich repeat domain-containing protein</fullName>
    </submittedName>
</protein>
<evidence type="ECO:0000313" key="3">
    <source>
        <dbReference type="EMBL" id="QTD52806.1"/>
    </source>
</evidence>
<evidence type="ECO:0000256" key="2">
    <source>
        <dbReference type="ARBA" id="ARBA00022737"/>
    </source>
</evidence>
<name>A0A8A4TS65_SULCO</name>
<accession>A0A8A4TS65</accession>
<keyword evidence="2" id="KW-0677">Repeat</keyword>
<gene>
    <name evidence="3" type="ORF">J3U87_10045</name>
</gene>
<dbReference type="InterPro" id="IPR003591">
    <property type="entry name" value="Leu-rich_rpt_typical-subtyp"/>
</dbReference>
<dbReference type="PROSITE" id="PS51450">
    <property type="entry name" value="LRR"/>
    <property type="match status" value="4"/>
</dbReference>